<dbReference type="Proteomes" id="UP000780801">
    <property type="component" value="Unassembled WGS sequence"/>
</dbReference>
<dbReference type="InterPro" id="IPR027417">
    <property type="entry name" value="P-loop_NTPase"/>
</dbReference>
<evidence type="ECO:0000256" key="5">
    <source>
        <dbReference type="ARBA" id="ARBA00022840"/>
    </source>
</evidence>
<gene>
    <name evidence="10" type="primary">DBP5_2</name>
    <name evidence="10" type="ORF">BGW38_001640</name>
</gene>
<dbReference type="OrthoDB" id="10265785at2759"/>
<dbReference type="GO" id="GO:0016787">
    <property type="term" value="F:hydrolase activity"/>
    <property type="evidence" value="ECO:0007669"/>
    <property type="project" value="UniProtKB-KW"/>
</dbReference>
<dbReference type="InterPro" id="IPR014014">
    <property type="entry name" value="RNA_helicase_DEAD_Q_motif"/>
</dbReference>
<reference evidence="10" key="1">
    <citation type="journal article" date="2020" name="Fungal Divers.">
        <title>Resolving the Mortierellaceae phylogeny through synthesis of multi-gene phylogenetics and phylogenomics.</title>
        <authorList>
            <person name="Vandepol N."/>
            <person name="Liber J."/>
            <person name="Desiro A."/>
            <person name="Na H."/>
            <person name="Kennedy M."/>
            <person name="Barry K."/>
            <person name="Grigoriev I.V."/>
            <person name="Miller A.N."/>
            <person name="O'Donnell K."/>
            <person name="Stajich J.E."/>
            <person name="Bonito G."/>
        </authorList>
    </citation>
    <scope>NUCLEOTIDE SEQUENCE</scope>
    <source>
        <strain evidence="10">KOD1015</strain>
    </source>
</reference>
<evidence type="ECO:0000259" key="8">
    <source>
        <dbReference type="PROSITE" id="PS51194"/>
    </source>
</evidence>
<evidence type="ECO:0000259" key="9">
    <source>
        <dbReference type="PROSITE" id="PS51195"/>
    </source>
</evidence>
<dbReference type="InterPro" id="IPR001650">
    <property type="entry name" value="Helicase_C-like"/>
</dbReference>
<dbReference type="GO" id="GO:0003676">
    <property type="term" value="F:nucleic acid binding"/>
    <property type="evidence" value="ECO:0007669"/>
    <property type="project" value="InterPro"/>
</dbReference>
<evidence type="ECO:0000256" key="6">
    <source>
        <dbReference type="PROSITE-ProRule" id="PRU00552"/>
    </source>
</evidence>
<feature type="short sequence motif" description="Q motif" evidence="6">
    <location>
        <begin position="33"/>
        <end position="61"/>
    </location>
</feature>
<dbReference type="SMART" id="SM00487">
    <property type="entry name" value="DEXDc"/>
    <property type="match status" value="1"/>
</dbReference>
<evidence type="ECO:0000256" key="1">
    <source>
        <dbReference type="ARBA" id="ARBA00012552"/>
    </source>
</evidence>
<keyword evidence="3" id="KW-0378">Hydrolase</keyword>
<feature type="domain" description="Helicase C-terminal" evidence="8">
    <location>
        <begin position="215"/>
        <end position="383"/>
    </location>
</feature>
<comment type="caution">
    <text evidence="10">The sequence shown here is derived from an EMBL/GenBank/DDBJ whole genome shotgun (WGS) entry which is preliminary data.</text>
</comment>
<evidence type="ECO:0000256" key="2">
    <source>
        <dbReference type="ARBA" id="ARBA00022741"/>
    </source>
</evidence>
<dbReference type="Gene3D" id="3.40.50.300">
    <property type="entry name" value="P-loop containing nucleotide triphosphate hydrolases"/>
    <property type="match status" value="2"/>
</dbReference>
<dbReference type="GO" id="GO:0003724">
    <property type="term" value="F:RNA helicase activity"/>
    <property type="evidence" value="ECO:0007669"/>
    <property type="project" value="UniProtKB-EC"/>
</dbReference>
<evidence type="ECO:0000313" key="10">
    <source>
        <dbReference type="EMBL" id="KAF9581369.1"/>
    </source>
</evidence>
<dbReference type="PANTHER" id="PTHR47958">
    <property type="entry name" value="ATP-DEPENDENT RNA HELICASE DBP3"/>
    <property type="match status" value="1"/>
</dbReference>
<proteinExistence type="predicted"/>
<dbReference type="SMART" id="SM00490">
    <property type="entry name" value="HELICc"/>
    <property type="match status" value="1"/>
</dbReference>
<evidence type="ECO:0000256" key="3">
    <source>
        <dbReference type="ARBA" id="ARBA00022801"/>
    </source>
</evidence>
<accession>A0A9P6FTT8</accession>
<dbReference type="AlphaFoldDB" id="A0A9P6FTT8"/>
<evidence type="ECO:0000256" key="4">
    <source>
        <dbReference type="ARBA" id="ARBA00022806"/>
    </source>
</evidence>
<dbReference type="Pfam" id="PF00270">
    <property type="entry name" value="DEAD"/>
    <property type="match status" value="1"/>
</dbReference>
<dbReference type="EMBL" id="JAABOA010001528">
    <property type="protein sequence ID" value="KAF9581369.1"/>
    <property type="molecule type" value="Genomic_DNA"/>
</dbReference>
<keyword evidence="2" id="KW-0547">Nucleotide-binding</keyword>
<dbReference type="PROSITE" id="PS51195">
    <property type="entry name" value="Q_MOTIF"/>
    <property type="match status" value="1"/>
</dbReference>
<evidence type="ECO:0000259" key="7">
    <source>
        <dbReference type="PROSITE" id="PS51192"/>
    </source>
</evidence>
<sequence length="409" mass="45825">MAALPVGQDEAAQSTFQVQVEYQDPTAPTKAISSFEDMNLQEEILRGIYMKKFTKPSQIQQIAVPLLLRNPPQHLIAQSQSGTGKTASFVLAMLSKLDGTSPKPQAIVLLPTRELARQISSEIKEFGRYLPTLTVSEAIQTEEGIHTIPLSQVIVGTPGTIDRLVKRNLANMTSIKMIVLDEADHMLEAHSSFTQISRQVRRQISLRISDVALKTIKQFYIDCDSKEERIKYLSALYGFITVSQSIIFVKRREIAEEIYRVLGEKHHSISFLHGGLAIETRDQQIDLFRVGKTKVLITTNVLARGIDVANVNLVVNYDPPMTVNDRPDPVAYIHRIGRTGRFGRLGVTINFIHSRQCYETMLAIQTMYGCSITQVPTGPVEAPAGMSPEDLEEEKMTRVEEFLKIQMKA</sequence>
<dbReference type="PROSITE" id="PS51194">
    <property type="entry name" value="HELICASE_CTER"/>
    <property type="match status" value="1"/>
</dbReference>
<keyword evidence="11" id="KW-1185">Reference proteome</keyword>
<evidence type="ECO:0000313" key="11">
    <source>
        <dbReference type="Proteomes" id="UP000780801"/>
    </source>
</evidence>
<dbReference type="EC" id="3.6.4.13" evidence="1"/>
<dbReference type="Pfam" id="PF00271">
    <property type="entry name" value="Helicase_C"/>
    <property type="match status" value="1"/>
</dbReference>
<dbReference type="CDD" id="cd18787">
    <property type="entry name" value="SF2_C_DEAD"/>
    <property type="match status" value="1"/>
</dbReference>
<dbReference type="PROSITE" id="PS51192">
    <property type="entry name" value="HELICASE_ATP_BIND_1"/>
    <property type="match status" value="1"/>
</dbReference>
<feature type="domain" description="Helicase ATP-binding" evidence="7">
    <location>
        <begin position="66"/>
        <end position="235"/>
    </location>
</feature>
<keyword evidence="4 10" id="KW-0347">Helicase</keyword>
<dbReference type="GO" id="GO:0005524">
    <property type="term" value="F:ATP binding"/>
    <property type="evidence" value="ECO:0007669"/>
    <property type="project" value="UniProtKB-KW"/>
</dbReference>
<protein>
    <recommendedName>
        <fullName evidence="1">RNA helicase</fullName>
        <ecNumber evidence="1">3.6.4.13</ecNumber>
    </recommendedName>
</protein>
<name>A0A9P6FTT8_9FUNG</name>
<keyword evidence="5" id="KW-0067">ATP-binding</keyword>
<feature type="domain" description="DEAD-box RNA helicase Q" evidence="9">
    <location>
        <begin position="33"/>
        <end position="61"/>
    </location>
</feature>
<dbReference type="InterPro" id="IPR011545">
    <property type="entry name" value="DEAD/DEAH_box_helicase_dom"/>
</dbReference>
<dbReference type="SUPFAM" id="SSF52540">
    <property type="entry name" value="P-loop containing nucleoside triphosphate hydrolases"/>
    <property type="match status" value="1"/>
</dbReference>
<organism evidence="10 11">
    <name type="scientific">Lunasporangiospora selenospora</name>
    <dbReference type="NCBI Taxonomy" id="979761"/>
    <lineage>
        <taxon>Eukaryota</taxon>
        <taxon>Fungi</taxon>
        <taxon>Fungi incertae sedis</taxon>
        <taxon>Mucoromycota</taxon>
        <taxon>Mortierellomycotina</taxon>
        <taxon>Mortierellomycetes</taxon>
        <taxon>Mortierellales</taxon>
        <taxon>Mortierellaceae</taxon>
        <taxon>Lunasporangiospora</taxon>
    </lineage>
</organism>
<dbReference type="InterPro" id="IPR014001">
    <property type="entry name" value="Helicase_ATP-bd"/>
</dbReference>